<organism evidence="1 2">
    <name type="scientific">Vibrio scophthalmi</name>
    <dbReference type="NCBI Taxonomy" id="45658"/>
    <lineage>
        <taxon>Bacteria</taxon>
        <taxon>Pseudomonadati</taxon>
        <taxon>Pseudomonadota</taxon>
        <taxon>Gammaproteobacteria</taxon>
        <taxon>Vibrionales</taxon>
        <taxon>Vibrionaceae</taxon>
        <taxon>Vibrio</taxon>
    </lineage>
</organism>
<comment type="caution">
    <text evidence="1">The sequence shown here is derived from an EMBL/GenBank/DDBJ whole genome shotgun (WGS) entry which is preliminary data.</text>
</comment>
<proteinExistence type="predicted"/>
<reference evidence="1 2" key="1">
    <citation type="submission" date="2016-08" db="EMBL/GenBank/DDBJ databases">
        <title>Genome sequencing of Vibrio scophthalmi strain FP3289, an isolated from Paralichthys olivaceus.</title>
        <authorList>
            <person name="Han H.-J."/>
        </authorList>
    </citation>
    <scope>NUCLEOTIDE SEQUENCE [LARGE SCALE GENOMIC DNA]</scope>
    <source>
        <strain evidence="1 2">FP3289</strain>
    </source>
</reference>
<sequence length="88" mass="9986">MSLLSILILGCQDTQIITQYEYKEVLSLPPASALVGCELPFKEKPRTYGEAALRDEVWLSAFLACACKIEKNREHYQYSADLMLCKPQ</sequence>
<evidence type="ECO:0000313" key="1">
    <source>
        <dbReference type="EMBL" id="ODS09767.1"/>
    </source>
</evidence>
<accession>A0A1E3WJT0</accession>
<evidence type="ECO:0000313" key="2">
    <source>
        <dbReference type="Proteomes" id="UP000095131"/>
    </source>
</evidence>
<dbReference type="EMBL" id="MDCJ01000003">
    <property type="protein sequence ID" value="ODS09767.1"/>
    <property type="molecule type" value="Genomic_DNA"/>
</dbReference>
<dbReference type="Pfam" id="PF23793">
    <property type="entry name" value="LysC"/>
    <property type="match status" value="1"/>
</dbReference>
<gene>
    <name evidence="1" type="ORF">VSF3289_03229</name>
</gene>
<dbReference type="InterPro" id="IPR058979">
    <property type="entry name" value="LysC-like"/>
</dbReference>
<protein>
    <submittedName>
        <fullName evidence="1">Uncharacterized protein</fullName>
    </submittedName>
</protein>
<dbReference type="Proteomes" id="UP000095131">
    <property type="component" value="Unassembled WGS sequence"/>
</dbReference>
<dbReference type="AlphaFoldDB" id="A0A1E3WJT0"/>
<name>A0A1E3WJT0_9VIBR</name>
<dbReference type="RefSeq" id="WP_420882839.1">
    <property type="nucleotide sequence ID" value="NZ_MDCJ01000003.1"/>
</dbReference>